<evidence type="ECO:0000313" key="2">
    <source>
        <dbReference type="Proteomes" id="UP000663671"/>
    </source>
</evidence>
<accession>A0A8A1M5R9</accession>
<reference evidence="1" key="1">
    <citation type="submission" date="2021-01" db="EMBL/GenBank/DDBJ databases">
        <title>Chromosome-level genome assembly of a human fungal pathogen reveals clustering of transcriptionally co-regulated genes.</title>
        <authorList>
            <person name="Voorhies M."/>
            <person name="Cohen S."/>
            <person name="Shea T.P."/>
            <person name="Petrus S."/>
            <person name="Munoz J.F."/>
            <person name="Poplawski S."/>
            <person name="Goldman W.E."/>
            <person name="Michael T."/>
            <person name="Cuomo C.A."/>
            <person name="Sil A."/>
            <person name="Beyhan S."/>
        </authorList>
    </citation>
    <scope>NUCLEOTIDE SEQUENCE</scope>
    <source>
        <strain evidence="1">WU24</strain>
    </source>
</reference>
<protein>
    <submittedName>
        <fullName evidence="1">Uncharacterized protein</fullName>
    </submittedName>
</protein>
<organism evidence="1 2">
    <name type="scientific">Ajellomyces capsulatus</name>
    <name type="common">Darling's disease fungus</name>
    <name type="synonym">Histoplasma capsulatum</name>
    <dbReference type="NCBI Taxonomy" id="5037"/>
    <lineage>
        <taxon>Eukaryota</taxon>
        <taxon>Fungi</taxon>
        <taxon>Dikarya</taxon>
        <taxon>Ascomycota</taxon>
        <taxon>Pezizomycotina</taxon>
        <taxon>Eurotiomycetes</taxon>
        <taxon>Eurotiomycetidae</taxon>
        <taxon>Onygenales</taxon>
        <taxon>Ajellomycetaceae</taxon>
        <taxon>Histoplasma</taxon>
    </lineage>
</organism>
<dbReference type="VEuPathDB" id="FungiDB:I7I51_05812"/>
<evidence type="ECO:0000313" key="1">
    <source>
        <dbReference type="EMBL" id="QSS61005.1"/>
    </source>
</evidence>
<sequence>MGAAKVQIARHSSQLSCLQCRVFEDRIRIGISNEISLFWPRPQPVQTAGACWRMNKRIWYGIMLHPRTFASWFAGRNLCVNELLHRGAGWIPTELATKPPKDTDARRRDFGFKIYSPRL</sequence>
<dbReference type="Proteomes" id="UP000663671">
    <property type="component" value="Chromosome 4"/>
</dbReference>
<dbReference type="AlphaFoldDB" id="A0A8A1M5R9"/>
<gene>
    <name evidence="1" type="ORF">I7I51_05812</name>
</gene>
<name>A0A8A1M5R9_AJECA</name>
<dbReference type="EMBL" id="CP069110">
    <property type="protein sequence ID" value="QSS61005.1"/>
    <property type="molecule type" value="Genomic_DNA"/>
</dbReference>
<proteinExistence type="predicted"/>